<accession>A0A9W4DRW1</accession>
<evidence type="ECO:0000256" key="4">
    <source>
        <dbReference type="PROSITE-ProRule" id="PRU00042"/>
    </source>
</evidence>
<sequence length="650" mass="72407">MEIIICYCIKCNSEVGRFQNAWNAIGNTYHSPIHSPISGDGLETTGNIYEAARGSSIQFSLLRDIVCVNCRTILGLSCDSAPGAHILKRGQLILRLKELTIVSETSGEPAKISTHKAIPLINEDGKSVLPSQPTSITTKPVASPLSSIEPGAPSLSTDNNKVVERQSSCETSIRRPSLFTENVSRVNKLLGQEYQNPSAEIEKFKYWAEDTIREQRLDIDRISGTMLRIEGDVQMLKEFMLEVRMNLALNLMPSAHEFKLDEVRNEIKQVNEKLAQREPGTDWNKAASLLARNLKTVAAEMNKLSTQAKKADDMRSTLETLTVRLRQLEQQNLDSSDNELPTIGKSLGEASHRKRLYKKDDNLYEEAGNPGKKIFLGKPKVYHKLVKNKGQETPPSESAVVSLASLESQLKSIEKSEGKTAIESPMLRESHVFSNRKPQVLIRSSNLKITHLNSGLSPASLYKDTKRDPTPKVESSSSLVENQIEDIEAGVLISYNTPNSRSNSSDYKSPPSKKGDLEYTNFERRSLRSARSKIKNEANEIPTSKNPQTISENHSLVSSKDTHLNSGEEGEVITERGITLSEKSKGLIQQRVNIDDTSNSSQILENNHRLLEVSEETETEKKRPFICERCGKSYIASGSLQNHYKRTTCA</sequence>
<dbReference type="AlphaFoldDB" id="A0A9W4DRW1"/>
<evidence type="ECO:0000256" key="3">
    <source>
        <dbReference type="ARBA" id="ARBA00022833"/>
    </source>
</evidence>
<evidence type="ECO:0000256" key="5">
    <source>
        <dbReference type="SAM" id="Coils"/>
    </source>
</evidence>
<feature type="compositionally biased region" description="Basic and acidic residues" evidence="6">
    <location>
        <begin position="513"/>
        <end position="526"/>
    </location>
</feature>
<dbReference type="EMBL" id="CAJHIT010000009">
    <property type="protein sequence ID" value="CAD6505421.1"/>
    <property type="molecule type" value="Genomic_DNA"/>
</dbReference>
<feature type="compositionally biased region" description="Polar residues" evidence="6">
    <location>
        <begin position="129"/>
        <end position="146"/>
    </location>
</feature>
<name>A0A9W4DRW1_BLUGR</name>
<keyword evidence="1" id="KW-0479">Metal-binding</keyword>
<feature type="region of interest" description="Disordered" evidence="6">
    <location>
        <begin position="456"/>
        <end position="481"/>
    </location>
</feature>
<proteinExistence type="predicted"/>
<keyword evidence="2 4" id="KW-0863">Zinc-finger</keyword>
<evidence type="ECO:0000256" key="6">
    <source>
        <dbReference type="SAM" id="MobiDB-lite"/>
    </source>
</evidence>
<evidence type="ECO:0000313" key="8">
    <source>
        <dbReference type="EMBL" id="CAD6505421.1"/>
    </source>
</evidence>
<gene>
    <name evidence="8" type="ORF">BGTH12_LOCUS6779</name>
</gene>
<evidence type="ECO:0000256" key="2">
    <source>
        <dbReference type="ARBA" id="ARBA00022771"/>
    </source>
</evidence>
<evidence type="ECO:0000313" key="9">
    <source>
        <dbReference type="Proteomes" id="UP000683417"/>
    </source>
</evidence>
<comment type="caution">
    <text evidence="8">The sequence shown here is derived from an EMBL/GenBank/DDBJ whole genome shotgun (WGS) entry which is preliminary data.</text>
</comment>
<organism evidence="8 9">
    <name type="scientific">Blumeria graminis f. sp. triticale</name>
    <dbReference type="NCBI Taxonomy" id="1689686"/>
    <lineage>
        <taxon>Eukaryota</taxon>
        <taxon>Fungi</taxon>
        <taxon>Dikarya</taxon>
        <taxon>Ascomycota</taxon>
        <taxon>Pezizomycotina</taxon>
        <taxon>Leotiomycetes</taxon>
        <taxon>Erysiphales</taxon>
        <taxon>Erysiphaceae</taxon>
        <taxon>Blumeria</taxon>
    </lineage>
</organism>
<evidence type="ECO:0000256" key="1">
    <source>
        <dbReference type="ARBA" id="ARBA00022723"/>
    </source>
</evidence>
<reference evidence="8" key="1">
    <citation type="submission" date="2020-10" db="EMBL/GenBank/DDBJ databases">
        <authorList>
            <person name="Muller C M."/>
        </authorList>
    </citation>
    <scope>NUCLEOTIDE SEQUENCE</scope>
    <source>
        <strain evidence="8">THUN-12</strain>
    </source>
</reference>
<dbReference type="PROSITE" id="PS50157">
    <property type="entry name" value="ZINC_FINGER_C2H2_2"/>
    <property type="match status" value="1"/>
</dbReference>
<feature type="domain" description="C2H2-type" evidence="7">
    <location>
        <begin position="625"/>
        <end position="650"/>
    </location>
</feature>
<keyword evidence="3" id="KW-0862">Zinc</keyword>
<feature type="region of interest" description="Disordered" evidence="6">
    <location>
        <begin position="129"/>
        <end position="160"/>
    </location>
</feature>
<feature type="compositionally biased region" description="Polar residues" evidence="6">
    <location>
        <begin position="541"/>
        <end position="559"/>
    </location>
</feature>
<feature type="region of interest" description="Disordered" evidence="6">
    <location>
        <begin position="495"/>
        <end position="570"/>
    </location>
</feature>
<dbReference type="InterPro" id="IPR013087">
    <property type="entry name" value="Znf_C2H2_type"/>
</dbReference>
<dbReference type="Proteomes" id="UP000683417">
    <property type="component" value="Unassembled WGS sequence"/>
</dbReference>
<evidence type="ECO:0000259" key="7">
    <source>
        <dbReference type="PROSITE" id="PS50157"/>
    </source>
</evidence>
<dbReference type="GO" id="GO:0008270">
    <property type="term" value="F:zinc ion binding"/>
    <property type="evidence" value="ECO:0007669"/>
    <property type="project" value="UniProtKB-KW"/>
</dbReference>
<dbReference type="FunFam" id="3.30.160.60:FF:000446">
    <property type="entry name" value="Zinc finger protein"/>
    <property type="match status" value="1"/>
</dbReference>
<protein>
    <submittedName>
        <fullName evidence="8">BgTH12-00912</fullName>
    </submittedName>
</protein>
<keyword evidence="5" id="KW-0175">Coiled coil</keyword>
<feature type="compositionally biased region" description="Polar residues" evidence="6">
    <location>
        <begin position="495"/>
        <end position="507"/>
    </location>
</feature>
<feature type="coiled-coil region" evidence="5">
    <location>
        <begin position="311"/>
        <end position="338"/>
    </location>
</feature>